<proteinExistence type="predicted"/>
<feature type="transmembrane region" description="Helical" evidence="1">
    <location>
        <begin position="132"/>
        <end position="149"/>
    </location>
</feature>
<evidence type="ECO:0000256" key="1">
    <source>
        <dbReference type="SAM" id="Phobius"/>
    </source>
</evidence>
<feature type="transmembrane region" description="Helical" evidence="1">
    <location>
        <begin position="35"/>
        <end position="54"/>
    </location>
</feature>
<comment type="caution">
    <text evidence="2">The sequence shown here is derived from an EMBL/GenBank/DDBJ whole genome shotgun (WGS) entry which is preliminary data.</text>
</comment>
<dbReference type="RefSeq" id="WP_340335834.1">
    <property type="nucleotide sequence ID" value="NZ_JBBKZS010000005.1"/>
</dbReference>
<feature type="transmembrane region" description="Helical" evidence="1">
    <location>
        <begin position="175"/>
        <end position="203"/>
    </location>
</feature>
<sequence>MPPASSDQSLLLVDNEFPVRWLRRLRLVPPNSLGILRRAIVLALLSWLPIVIWSTTMSRMGGEPVAGESLLRHYGVHVRCLLAIPLLIVAEVPLQNILQQLIHQFRASEIVTTGPNSAFDRLIDEVRKVRDLTVPWIIVLGGALAWAVASQPSVHDDTMIWAVDTSGKLGFGGWWFAYVANSIYTALVLAWLWRILLVTWCFWRIGRLDLSIVPTHPDRAGGLGFLDKLPRAFGLVGFVLSATISSRWAHEIVVHGTLIGTFQLPALLFAGLWTLYLLMPLLVLTPAMFVARERALPDYGALVGKQGRLVHRRWIKHEEVEDETIIEAPGIGVMADAAAMYDAASKMRFAPVSVKVLLQILVPIAVPFIVVASFQIPLGQMLLKLGKAIA</sequence>
<dbReference type="Proteomes" id="UP001367030">
    <property type="component" value="Unassembled WGS sequence"/>
</dbReference>
<organism evidence="2 3">
    <name type="scientific">Variovorax robiniae</name>
    <dbReference type="NCBI Taxonomy" id="1836199"/>
    <lineage>
        <taxon>Bacteria</taxon>
        <taxon>Pseudomonadati</taxon>
        <taxon>Pseudomonadota</taxon>
        <taxon>Betaproteobacteria</taxon>
        <taxon>Burkholderiales</taxon>
        <taxon>Comamonadaceae</taxon>
        <taxon>Variovorax</taxon>
    </lineage>
</organism>
<gene>
    <name evidence="2" type="ORF">WKW79_14325</name>
</gene>
<dbReference type="EMBL" id="JBBKZS010000005">
    <property type="protein sequence ID" value="MEJ8855756.1"/>
    <property type="molecule type" value="Genomic_DNA"/>
</dbReference>
<evidence type="ECO:0000313" key="2">
    <source>
        <dbReference type="EMBL" id="MEJ8855756.1"/>
    </source>
</evidence>
<keyword evidence="1" id="KW-0472">Membrane</keyword>
<name>A0ABU8X808_9BURK</name>
<protein>
    <submittedName>
        <fullName evidence="2">Uncharacterized protein</fullName>
    </submittedName>
</protein>
<accession>A0ABU8X808</accession>
<feature type="transmembrane region" description="Helical" evidence="1">
    <location>
        <begin position="356"/>
        <end position="376"/>
    </location>
</feature>
<keyword evidence="1" id="KW-1133">Transmembrane helix</keyword>
<keyword evidence="1" id="KW-0812">Transmembrane</keyword>
<feature type="transmembrane region" description="Helical" evidence="1">
    <location>
        <begin position="232"/>
        <end position="250"/>
    </location>
</feature>
<reference evidence="2 3" key="1">
    <citation type="submission" date="2024-03" db="EMBL/GenBank/DDBJ databases">
        <title>Novel species of the genus Variovorax.</title>
        <authorList>
            <person name="Liu Q."/>
            <person name="Xin Y.-H."/>
        </authorList>
    </citation>
    <scope>NUCLEOTIDE SEQUENCE [LARGE SCALE GENOMIC DNA]</scope>
    <source>
        <strain evidence="2 3">KACC 18901</strain>
    </source>
</reference>
<keyword evidence="3" id="KW-1185">Reference proteome</keyword>
<evidence type="ECO:0000313" key="3">
    <source>
        <dbReference type="Proteomes" id="UP001367030"/>
    </source>
</evidence>
<feature type="transmembrane region" description="Helical" evidence="1">
    <location>
        <begin position="262"/>
        <end position="284"/>
    </location>
</feature>